<accession>A0A9D4RKQ6</accession>
<evidence type="ECO:0000313" key="2">
    <source>
        <dbReference type="Proteomes" id="UP000828390"/>
    </source>
</evidence>
<evidence type="ECO:0000313" key="1">
    <source>
        <dbReference type="EMBL" id="KAH3869972.1"/>
    </source>
</evidence>
<protein>
    <submittedName>
        <fullName evidence="1">Uncharacterized protein</fullName>
    </submittedName>
</protein>
<sequence>MSDFVNGGKFDIVWDGLMEEVVMSEEDFANQFGINPSVFNEQFDESTNANVNFTKSHSESLTKTISKTENSENISDATEITTEDVKNSLKPKITKTLSGKHWQMSDDFNNILRRKAKRRQSTIYQSTILMNILPYICSPFARVMVMNTSLSHCGASWEALSGNSKEQSIHLAYTLLIRRSPQTYGRAPWSTLVTKIKRSYQLLLVSFINVW</sequence>
<keyword evidence="2" id="KW-1185">Reference proteome</keyword>
<comment type="caution">
    <text evidence="1">The sequence shown here is derived from an EMBL/GenBank/DDBJ whole genome shotgun (WGS) entry which is preliminary data.</text>
</comment>
<gene>
    <name evidence="1" type="ORF">DPMN_033150</name>
</gene>
<organism evidence="1 2">
    <name type="scientific">Dreissena polymorpha</name>
    <name type="common">Zebra mussel</name>
    <name type="synonym">Mytilus polymorpha</name>
    <dbReference type="NCBI Taxonomy" id="45954"/>
    <lineage>
        <taxon>Eukaryota</taxon>
        <taxon>Metazoa</taxon>
        <taxon>Spiralia</taxon>
        <taxon>Lophotrochozoa</taxon>
        <taxon>Mollusca</taxon>
        <taxon>Bivalvia</taxon>
        <taxon>Autobranchia</taxon>
        <taxon>Heteroconchia</taxon>
        <taxon>Euheterodonta</taxon>
        <taxon>Imparidentia</taxon>
        <taxon>Neoheterodontei</taxon>
        <taxon>Myida</taxon>
        <taxon>Dreissenoidea</taxon>
        <taxon>Dreissenidae</taxon>
        <taxon>Dreissena</taxon>
    </lineage>
</organism>
<dbReference type="Proteomes" id="UP000828390">
    <property type="component" value="Unassembled WGS sequence"/>
</dbReference>
<dbReference type="EMBL" id="JAIWYP010000002">
    <property type="protein sequence ID" value="KAH3869972.1"/>
    <property type="molecule type" value="Genomic_DNA"/>
</dbReference>
<reference evidence="1" key="2">
    <citation type="submission" date="2020-11" db="EMBL/GenBank/DDBJ databases">
        <authorList>
            <person name="McCartney M.A."/>
            <person name="Auch B."/>
            <person name="Kono T."/>
            <person name="Mallez S."/>
            <person name="Becker A."/>
            <person name="Gohl D.M."/>
            <person name="Silverstein K.A.T."/>
            <person name="Koren S."/>
            <person name="Bechman K.B."/>
            <person name="Herman A."/>
            <person name="Abrahante J.E."/>
            <person name="Garbe J."/>
        </authorList>
    </citation>
    <scope>NUCLEOTIDE SEQUENCE</scope>
    <source>
        <strain evidence="1">Duluth1</strain>
        <tissue evidence="1">Whole animal</tissue>
    </source>
</reference>
<name>A0A9D4RKQ6_DREPO</name>
<proteinExistence type="predicted"/>
<dbReference type="AlphaFoldDB" id="A0A9D4RKQ6"/>
<reference evidence="1" key="1">
    <citation type="journal article" date="2019" name="bioRxiv">
        <title>The Genome of the Zebra Mussel, Dreissena polymorpha: A Resource for Invasive Species Research.</title>
        <authorList>
            <person name="McCartney M.A."/>
            <person name="Auch B."/>
            <person name="Kono T."/>
            <person name="Mallez S."/>
            <person name="Zhang Y."/>
            <person name="Obille A."/>
            <person name="Becker A."/>
            <person name="Abrahante J.E."/>
            <person name="Garbe J."/>
            <person name="Badalamenti J.P."/>
            <person name="Herman A."/>
            <person name="Mangelson H."/>
            <person name="Liachko I."/>
            <person name="Sullivan S."/>
            <person name="Sone E.D."/>
            <person name="Koren S."/>
            <person name="Silverstein K.A.T."/>
            <person name="Beckman K.B."/>
            <person name="Gohl D.M."/>
        </authorList>
    </citation>
    <scope>NUCLEOTIDE SEQUENCE</scope>
    <source>
        <strain evidence="1">Duluth1</strain>
        <tissue evidence="1">Whole animal</tissue>
    </source>
</reference>